<dbReference type="InterPro" id="IPR018731">
    <property type="entry name" value="Atg13_N"/>
</dbReference>
<name>A0A7I4BXD8_PHYPA</name>
<feature type="compositionally biased region" description="Low complexity" evidence="2">
    <location>
        <begin position="360"/>
        <end position="375"/>
    </location>
</feature>
<dbReference type="GO" id="GO:0005776">
    <property type="term" value="C:autophagosome"/>
    <property type="evidence" value="ECO:0000318"/>
    <property type="project" value="GO_Central"/>
</dbReference>
<dbReference type="Gene3D" id="3.30.900.10">
    <property type="entry name" value="HORMA domain"/>
    <property type="match status" value="1"/>
</dbReference>
<dbReference type="GO" id="GO:1990316">
    <property type="term" value="C:Atg1/ULK1 kinase complex"/>
    <property type="evidence" value="ECO:0000318"/>
    <property type="project" value="GO_Central"/>
</dbReference>
<dbReference type="FunCoup" id="A0A7I4BXD8">
    <property type="interactions" value="696"/>
</dbReference>
<evidence type="ECO:0000313" key="4">
    <source>
        <dbReference type="EnsemblPlants" id="Pp3c1_24111V3.2"/>
    </source>
</evidence>
<gene>
    <name evidence="4" type="primary">LOC112287977</name>
</gene>
<feature type="domain" description="Autophagy-related protein 13 N-terminal" evidence="3">
    <location>
        <begin position="18"/>
        <end position="310"/>
    </location>
</feature>
<keyword evidence="5" id="KW-1185">Reference proteome</keyword>
<feature type="compositionally biased region" description="Gly residues" evidence="2">
    <location>
        <begin position="762"/>
        <end position="777"/>
    </location>
</feature>
<feature type="region of interest" description="Disordered" evidence="2">
    <location>
        <begin position="707"/>
        <end position="779"/>
    </location>
</feature>
<feature type="compositionally biased region" description="Polar residues" evidence="2">
    <location>
        <begin position="509"/>
        <end position="521"/>
    </location>
</feature>
<dbReference type="GO" id="GO:0034497">
    <property type="term" value="P:protein localization to phagophore assembly site"/>
    <property type="evidence" value="ECO:0000318"/>
    <property type="project" value="GO_Central"/>
</dbReference>
<dbReference type="InterPro" id="IPR040182">
    <property type="entry name" value="ATG13"/>
</dbReference>
<evidence type="ECO:0000259" key="3">
    <source>
        <dbReference type="Pfam" id="PF10033"/>
    </source>
</evidence>
<feature type="region of interest" description="Disordered" evidence="2">
    <location>
        <begin position="620"/>
        <end position="648"/>
    </location>
</feature>
<dbReference type="GO" id="GO:0000423">
    <property type="term" value="P:mitophagy"/>
    <property type="evidence" value="ECO:0000318"/>
    <property type="project" value="GO_Central"/>
</dbReference>
<reference evidence="4" key="3">
    <citation type="submission" date="2020-12" db="UniProtKB">
        <authorList>
            <consortium name="EnsemblPlants"/>
        </authorList>
    </citation>
    <scope>IDENTIFICATION</scope>
</reference>
<feature type="compositionally biased region" description="Polar residues" evidence="2">
    <location>
        <begin position="434"/>
        <end position="448"/>
    </location>
</feature>
<keyword evidence="1" id="KW-0072">Autophagy</keyword>
<dbReference type="AlphaFoldDB" id="A0A7I4BXD8"/>
<dbReference type="Gramene" id="Pp3c1_24111V3.2">
    <property type="protein sequence ID" value="Pp3c1_24111V3.2"/>
    <property type="gene ID" value="Pp3c1_24111"/>
</dbReference>
<reference evidence="4 5" key="2">
    <citation type="journal article" date="2018" name="Plant J.">
        <title>The Physcomitrella patens chromosome-scale assembly reveals moss genome structure and evolution.</title>
        <authorList>
            <person name="Lang D."/>
            <person name="Ullrich K.K."/>
            <person name="Murat F."/>
            <person name="Fuchs J."/>
            <person name="Jenkins J."/>
            <person name="Haas F.B."/>
            <person name="Piednoel M."/>
            <person name="Gundlach H."/>
            <person name="Van Bel M."/>
            <person name="Meyberg R."/>
            <person name="Vives C."/>
            <person name="Morata J."/>
            <person name="Symeonidi A."/>
            <person name="Hiss M."/>
            <person name="Muchero W."/>
            <person name="Kamisugi Y."/>
            <person name="Saleh O."/>
            <person name="Blanc G."/>
            <person name="Decker E.L."/>
            <person name="van Gessel N."/>
            <person name="Grimwood J."/>
            <person name="Hayes R.D."/>
            <person name="Graham S.W."/>
            <person name="Gunter L.E."/>
            <person name="McDaniel S.F."/>
            <person name="Hoernstein S.N.W."/>
            <person name="Larsson A."/>
            <person name="Li F.W."/>
            <person name="Perroud P.F."/>
            <person name="Phillips J."/>
            <person name="Ranjan P."/>
            <person name="Rokshar D.S."/>
            <person name="Rothfels C.J."/>
            <person name="Schneider L."/>
            <person name="Shu S."/>
            <person name="Stevenson D.W."/>
            <person name="Thummler F."/>
            <person name="Tillich M."/>
            <person name="Villarreal Aguilar J.C."/>
            <person name="Widiez T."/>
            <person name="Wong G.K."/>
            <person name="Wymore A."/>
            <person name="Zhang Y."/>
            <person name="Zimmer A.D."/>
            <person name="Quatrano R.S."/>
            <person name="Mayer K.F.X."/>
            <person name="Goodstein D."/>
            <person name="Casacuberta J.M."/>
            <person name="Vandepoele K."/>
            <person name="Reski R."/>
            <person name="Cuming A.C."/>
            <person name="Tuskan G.A."/>
            <person name="Maumus F."/>
            <person name="Salse J."/>
            <person name="Schmutz J."/>
            <person name="Rensing S.A."/>
        </authorList>
    </citation>
    <scope>NUCLEOTIDE SEQUENCE [LARGE SCALE GENOMIC DNA]</scope>
    <source>
        <strain evidence="4 5">cv. Gransden 2004</strain>
    </source>
</reference>
<dbReference type="PANTHER" id="PTHR13430:SF4">
    <property type="entry name" value="AUTOPHAGY-RELATED PROTEIN 13"/>
    <property type="match status" value="1"/>
</dbReference>
<accession>A0A7I4BXD8</accession>
<feature type="region of interest" description="Disordered" evidence="2">
    <location>
        <begin position="662"/>
        <end position="689"/>
    </location>
</feature>
<dbReference type="EnsemblPlants" id="Pp3c1_24111V3.2">
    <property type="protein sequence ID" value="Pp3c1_24111V3.2"/>
    <property type="gene ID" value="Pp3c1_24111"/>
</dbReference>
<reference evidence="4 5" key="1">
    <citation type="journal article" date="2008" name="Science">
        <title>The Physcomitrella genome reveals evolutionary insights into the conquest of land by plants.</title>
        <authorList>
            <person name="Rensing S."/>
            <person name="Lang D."/>
            <person name="Zimmer A."/>
            <person name="Terry A."/>
            <person name="Salamov A."/>
            <person name="Shapiro H."/>
            <person name="Nishiyama T."/>
            <person name="Perroud P.-F."/>
            <person name="Lindquist E."/>
            <person name="Kamisugi Y."/>
            <person name="Tanahashi T."/>
            <person name="Sakakibara K."/>
            <person name="Fujita T."/>
            <person name="Oishi K."/>
            <person name="Shin-I T."/>
            <person name="Kuroki Y."/>
            <person name="Toyoda A."/>
            <person name="Suzuki Y."/>
            <person name="Hashimoto A."/>
            <person name="Yamaguchi K."/>
            <person name="Sugano A."/>
            <person name="Kohara Y."/>
            <person name="Fujiyama A."/>
            <person name="Anterola A."/>
            <person name="Aoki S."/>
            <person name="Ashton N."/>
            <person name="Barbazuk W.B."/>
            <person name="Barker E."/>
            <person name="Bennetzen J."/>
            <person name="Bezanilla M."/>
            <person name="Blankenship R."/>
            <person name="Cho S.H."/>
            <person name="Dutcher S."/>
            <person name="Estelle M."/>
            <person name="Fawcett J.A."/>
            <person name="Gundlach H."/>
            <person name="Hanada K."/>
            <person name="Heyl A."/>
            <person name="Hicks K.A."/>
            <person name="Hugh J."/>
            <person name="Lohr M."/>
            <person name="Mayer K."/>
            <person name="Melkozernov A."/>
            <person name="Murata T."/>
            <person name="Nelson D."/>
            <person name="Pils B."/>
            <person name="Prigge M."/>
            <person name="Reiss B."/>
            <person name="Renner T."/>
            <person name="Rombauts S."/>
            <person name="Rushton P."/>
            <person name="Sanderfoot A."/>
            <person name="Schween G."/>
            <person name="Shiu S.-H."/>
            <person name="Stueber K."/>
            <person name="Theodoulou F.L."/>
            <person name="Tu H."/>
            <person name="Van de Peer Y."/>
            <person name="Verrier P.J."/>
            <person name="Waters E."/>
            <person name="Wood A."/>
            <person name="Yang L."/>
            <person name="Cove D."/>
            <person name="Cuming A."/>
            <person name="Hasebe M."/>
            <person name="Lucas S."/>
            <person name="Mishler D.B."/>
            <person name="Reski R."/>
            <person name="Grigoriev I."/>
            <person name="Quatrano R.S."/>
            <person name="Boore J.L."/>
        </authorList>
    </citation>
    <scope>NUCLEOTIDE SEQUENCE [LARGE SCALE GENOMIC DNA]</scope>
    <source>
        <strain evidence="4 5">cv. Gransden 2004</strain>
    </source>
</reference>
<dbReference type="EMBL" id="ABEU02000001">
    <property type="status" value="NOT_ANNOTATED_CDS"/>
    <property type="molecule type" value="Genomic_DNA"/>
</dbReference>
<dbReference type="GO" id="GO:0034727">
    <property type="term" value="P:piecemeal microautophagy of the nucleus"/>
    <property type="evidence" value="ECO:0000318"/>
    <property type="project" value="GO_Central"/>
</dbReference>
<organism evidence="4 5">
    <name type="scientific">Physcomitrium patens</name>
    <name type="common">Spreading-leaved earth moss</name>
    <name type="synonym">Physcomitrella patens</name>
    <dbReference type="NCBI Taxonomy" id="3218"/>
    <lineage>
        <taxon>Eukaryota</taxon>
        <taxon>Viridiplantae</taxon>
        <taxon>Streptophyta</taxon>
        <taxon>Embryophyta</taxon>
        <taxon>Bryophyta</taxon>
        <taxon>Bryophytina</taxon>
        <taxon>Bryopsida</taxon>
        <taxon>Funariidae</taxon>
        <taxon>Funariales</taxon>
        <taxon>Funariaceae</taxon>
        <taxon>Physcomitrium</taxon>
    </lineage>
</organism>
<dbReference type="InterPro" id="IPR036570">
    <property type="entry name" value="HORMA_dom_sf"/>
</dbReference>
<evidence type="ECO:0000256" key="1">
    <source>
        <dbReference type="ARBA" id="ARBA00023006"/>
    </source>
</evidence>
<evidence type="ECO:0000313" key="5">
    <source>
        <dbReference type="Proteomes" id="UP000006727"/>
    </source>
</evidence>
<evidence type="ECO:0000256" key="2">
    <source>
        <dbReference type="SAM" id="MobiDB-lite"/>
    </source>
</evidence>
<dbReference type="PANTHER" id="PTHR13430">
    <property type="match status" value="1"/>
</dbReference>
<feature type="compositionally biased region" description="Low complexity" evidence="2">
    <location>
        <begin position="398"/>
        <end position="412"/>
    </location>
</feature>
<dbReference type="GO" id="GO:0019887">
    <property type="term" value="F:protein kinase regulator activity"/>
    <property type="evidence" value="ECO:0000318"/>
    <property type="project" value="GO_Central"/>
</dbReference>
<dbReference type="GO" id="GO:0000407">
    <property type="term" value="C:phagophore assembly site"/>
    <property type="evidence" value="ECO:0000318"/>
    <property type="project" value="GO_Central"/>
</dbReference>
<dbReference type="GO" id="GO:0005829">
    <property type="term" value="C:cytosol"/>
    <property type="evidence" value="ECO:0000318"/>
    <property type="project" value="GO_Central"/>
</dbReference>
<feature type="region of interest" description="Disordered" evidence="2">
    <location>
        <begin position="347"/>
        <end position="546"/>
    </location>
</feature>
<feature type="compositionally biased region" description="Pro residues" evidence="2">
    <location>
        <begin position="477"/>
        <end position="489"/>
    </location>
</feature>
<dbReference type="Pfam" id="PF10033">
    <property type="entry name" value="ATG13"/>
    <property type="match status" value="1"/>
</dbReference>
<sequence>MAPFGSTQSEKANVEQIVAEYYAKALHIILEARIPHVLGQGAGYGNSGEGNDSLYMIGGGGGGRASNKWFNLELESSSHVQESVDAWRRGVCQEPMVVDILLHQPTGTMEVPSSSSGNASLERQRSFNKWSGSPQRVANLRGESWNEGNDGDSFTSAGVVSRTLLERWVVHYERTKKGSVLGFGPVLAKQAPVEGGASLDEDISSIGRKQGGGPSTFPSNHVLESPVVYKRTVIMLRSLYCLVRTLPAFRLFKLANFSSHSRSFSLSYTVSPAPSAVSEHDEDAMMKCSLTPIETQWGRLCISSMYRNATAVTALEVTPRIMSRIIADYVGSPTTDPLRRFTSVGSLPSGGLSGRQGVHVVTLPGSVPSSPSGAVGRRHSWSGGINKVQSQPPPLPISPSYKSSSPSPSHPSLDFQNLSPKTPHFFHHSSSPSGTHAPSNLSPRNSPLQRGFVQPPSSHHPHLDSQPIPIHSRRSPPFSPSPSPSPPQHGYPQNDFRLRCSSAPVSIPRPTNLNRPLTSTRAAPDTHHQSRSPLPPPSPQTRPLDLPRAISFNSRLHPGSGGHVSNFSLDSKNAARSSTAGDSLQGTPQNRFRGHQVFGFQISLEEQIEELSLSGIKRSVHSPPTLALGDVRASSKFSSPNREDPEEMHLECPFAIDNDDAEDYRSRVGSPGVRPKVPDSPDFQGSTPGSAVGALVRILRGAAPLRQQSAPPAFTDLPVSRMGSAPSSPVAITGRVKNSPPKPSSLGTRNSSLKGRLSQPGSLGGNTGPGSSFGTGVVGSPPSIGFRQAISKTAADALEELRGYREMRDFLVRQSGGNSGNDRQVVNRV</sequence>
<dbReference type="InParanoid" id="A0A7I4BXD8"/>
<dbReference type="Proteomes" id="UP000006727">
    <property type="component" value="Chromosome 1"/>
</dbReference>
<protein>
    <recommendedName>
        <fullName evidence="3">Autophagy-related protein 13 N-terminal domain-containing protein</fullName>
    </recommendedName>
</protein>
<proteinExistence type="predicted"/>
<dbReference type="FunFam" id="3.30.900.10:FF:000029">
    <property type="entry name" value="Predicted protein"/>
    <property type="match status" value="1"/>
</dbReference>